<dbReference type="GO" id="GO:0016757">
    <property type="term" value="F:glycosyltransferase activity"/>
    <property type="evidence" value="ECO:0007669"/>
    <property type="project" value="UniProtKB-KW"/>
</dbReference>
<evidence type="ECO:0000256" key="5">
    <source>
        <dbReference type="ARBA" id="ARBA00022989"/>
    </source>
</evidence>
<accession>A0ABW0N365</accession>
<evidence type="ECO:0000256" key="8">
    <source>
        <dbReference type="SAM" id="MobiDB-lite"/>
    </source>
</evidence>
<keyword evidence="6 9" id="KW-0472">Membrane</keyword>
<dbReference type="InterPro" id="IPR049829">
    <property type="entry name" value="MptA/B-like"/>
</dbReference>
<keyword evidence="2 10" id="KW-0328">Glycosyltransferase</keyword>
<dbReference type="EMBL" id="JBHSMD010000004">
    <property type="protein sequence ID" value="MFC5494367.1"/>
    <property type="molecule type" value="Genomic_DNA"/>
</dbReference>
<gene>
    <name evidence="10" type="primary">mptB</name>
    <name evidence="10" type="ORF">ACFPKY_14725</name>
</gene>
<evidence type="ECO:0000256" key="4">
    <source>
        <dbReference type="ARBA" id="ARBA00022692"/>
    </source>
</evidence>
<evidence type="ECO:0000256" key="6">
    <source>
        <dbReference type="ARBA" id="ARBA00023136"/>
    </source>
</evidence>
<dbReference type="NCBIfam" id="NF038066">
    <property type="entry name" value="MptB"/>
    <property type="match status" value="1"/>
</dbReference>
<feature type="transmembrane region" description="Helical" evidence="9">
    <location>
        <begin position="225"/>
        <end position="252"/>
    </location>
</feature>
<organism evidence="10 11">
    <name type="scientific">Nocardioides caricicola</name>
    <dbReference type="NCBI Taxonomy" id="634770"/>
    <lineage>
        <taxon>Bacteria</taxon>
        <taxon>Bacillati</taxon>
        <taxon>Actinomycetota</taxon>
        <taxon>Actinomycetes</taxon>
        <taxon>Propionibacteriales</taxon>
        <taxon>Nocardioidaceae</taxon>
        <taxon>Nocardioides</taxon>
    </lineage>
</organism>
<dbReference type="RefSeq" id="WP_345180429.1">
    <property type="nucleotide sequence ID" value="NZ_BAABFQ010000007.1"/>
</dbReference>
<keyword evidence="4 9" id="KW-0812">Transmembrane</keyword>
<evidence type="ECO:0000256" key="7">
    <source>
        <dbReference type="ARBA" id="ARBA00043987"/>
    </source>
</evidence>
<keyword evidence="3" id="KW-0808">Transferase</keyword>
<comment type="similarity">
    <text evidence="7">Belongs to the MptA/B family.</text>
</comment>
<evidence type="ECO:0000313" key="10">
    <source>
        <dbReference type="EMBL" id="MFC5494367.1"/>
    </source>
</evidence>
<feature type="transmembrane region" description="Helical" evidence="9">
    <location>
        <begin position="330"/>
        <end position="350"/>
    </location>
</feature>
<feature type="region of interest" description="Disordered" evidence="8">
    <location>
        <begin position="468"/>
        <end position="488"/>
    </location>
</feature>
<feature type="transmembrane region" description="Helical" evidence="9">
    <location>
        <begin position="168"/>
        <end position="189"/>
    </location>
</feature>
<keyword evidence="5 9" id="KW-1133">Transmembrane helix</keyword>
<dbReference type="Proteomes" id="UP001595956">
    <property type="component" value="Unassembled WGS sequence"/>
</dbReference>
<feature type="transmembrane region" description="Helical" evidence="9">
    <location>
        <begin position="45"/>
        <end position="63"/>
    </location>
</feature>
<feature type="transmembrane region" description="Helical" evidence="9">
    <location>
        <begin position="421"/>
        <end position="441"/>
    </location>
</feature>
<proteinExistence type="inferred from homology"/>
<evidence type="ECO:0000256" key="3">
    <source>
        <dbReference type="ARBA" id="ARBA00022679"/>
    </source>
</evidence>
<comment type="caution">
    <text evidence="10">The sequence shown here is derived from an EMBL/GenBank/DDBJ whole genome shotgun (WGS) entry which is preliminary data.</text>
</comment>
<feature type="transmembrane region" description="Helical" evidence="9">
    <location>
        <begin position="286"/>
        <end position="310"/>
    </location>
</feature>
<evidence type="ECO:0000313" key="11">
    <source>
        <dbReference type="Proteomes" id="UP001595956"/>
    </source>
</evidence>
<feature type="transmembrane region" description="Helical" evidence="9">
    <location>
        <begin position="258"/>
        <end position="279"/>
    </location>
</feature>
<protein>
    <submittedName>
        <fullName evidence="10">Polyprenol phosphomannose-dependent alpha 1,6 mannosyltransferase MptB</fullName>
    </submittedName>
</protein>
<evidence type="ECO:0000256" key="9">
    <source>
        <dbReference type="SAM" id="Phobius"/>
    </source>
</evidence>
<evidence type="ECO:0000256" key="2">
    <source>
        <dbReference type="ARBA" id="ARBA00022676"/>
    </source>
</evidence>
<sequence length="488" mass="50543">MLTRGFVGSVLVLVGGLIVSTLPPSTWLMRQDLLLDLRGAEAGRMLGLTVVLVGLGILAAEWLSLCRHVALADGEDRADALHLVRYAVVVWSAPLVLAPPLFSRDGWSYAAQGMLAHLGISPYEHGPGVLRGPVVEAVDPRWMDTITPYGPVPLVAGDFAAGLTGNPWVLVVGHRLVALAGLVLLAWAVPRLAAWTDVNPALASAVVLASPLMLANGVGGLHNDLLMVGLMAAALVVAAERGWVAGAVLGGLAAAVKLPGGLVCVGVALVTLPLAAPLLQRVRRLAGVAAVSVGTLLGLGVVTGLGSGWIAGLTVPGTVTTPLSVMAMLGIRNVGTVVAGVVVVVVALRWRTGERDRALRAVALVVGVTVVLGPVVHLWYLLWVVPFLATMRLPRVAMAGLLAGSTVFGLVAPMDSSLHEAYLAIVLGSLLIALLVPLLLLTRRSRARIERIVSAEWIPAQLPQPRAGRITPVTSPSAMRPPEVPGAA</sequence>
<evidence type="ECO:0000256" key="1">
    <source>
        <dbReference type="ARBA" id="ARBA00004141"/>
    </source>
</evidence>
<dbReference type="Pfam" id="PF26314">
    <property type="entry name" value="MptA_B_family"/>
    <property type="match status" value="1"/>
</dbReference>
<feature type="transmembrane region" description="Helical" evidence="9">
    <location>
        <begin position="362"/>
        <end position="385"/>
    </location>
</feature>
<comment type="subcellular location">
    <subcellularLocation>
        <location evidence="1">Membrane</location>
        <topology evidence="1">Multi-pass membrane protein</topology>
    </subcellularLocation>
</comment>
<feature type="transmembrane region" description="Helical" evidence="9">
    <location>
        <begin position="6"/>
        <end position="24"/>
    </location>
</feature>
<feature type="transmembrane region" description="Helical" evidence="9">
    <location>
        <begin position="201"/>
        <end position="218"/>
    </location>
</feature>
<name>A0ABW0N365_9ACTN</name>
<keyword evidence="11" id="KW-1185">Reference proteome</keyword>
<reference evidence="11" key="1">
    <citation type="journal article" date="2019" name="Int. J. Syst. Evol. Microbiol.">
        <title>The Global Catalogue of Microorganisms (GCM) 10K type strain sequencing project: providing services to taxonomists for standard genome sequencing and annotation.</title>
        <authorList>
            <consortium name="The Broad Institute Genomics Platform"/>
            <consortium name="The Broad Institute Genome Sequencing Center for Infectious Disease"/>
            <person name="Wu L."/>
            <person name="Ma J."/>
        </authorList>
    </citation>
    <scope>NUCLEOTIDE SEQUENCE [LARGE SCALE GENOMIC DNA]</scope>
    <source>
        <strain evidence="11">KACC 13778</strain>
    </source>
</reference>